<keyword evidence="13" id="KW-0175">Coiled coil</keyword>
<dbReference type="SUPFAM" id="SSF47384">
    <property type="entry name" value="Homodimeric domain of signal transducing histidine kinase"/>
    <property type="match status" value="1"/>
</dbReference>
<dbReference type="CDD" id="cd06225">
    <property type="entry name" value="HAMP"/>
    <property type="match status" value="1"/>
</dbReference>
<evidence type="ECO:0000256" key="1">
    <source>
        <dbReference type="ARBA" id="ARBA00000085"/>
    </source>
</evidence>
<comment type="catalytic activity">
    <reaction evidence="1">
        <text>ATP + protein L-histidine = ADP + protein N-phospho-L-histidine.</text>
        <dbReference type="EC" id="2.7.13.3"/>
    </reaction>
</comment>
<dbReference type="Gene3D" id="1.10.287.130">
    <property type="match status" value="1"/>
</dbReference>
<evidence type="ECO:0000259" key="16">
    <source>
        <dbReference type="PROSITE" id="PS50110"/>
    </source>
</evidence>
<dbReference type="InterPro" id="IPR036890">
    <property type="entry name" value="HATPase_C_sf"/>
</dbReference>
<evidence type="ECO:0000256" key="6">
    <source>
        <dbReference type="ARBA" id="ARBA00022679"/>
    </source>
</evidence>
<evidence type="ECO:0000259" key="17">
    <source>
        <dbReference type="PROSITE" id="PS50885"/>
    </source>
</evidence>
<dbReference type="EC" id="2.7.13.3" evidence="3"/>
<keyword evidence="7" id="KW-0547">Nucleotide-binding</keyword>
<dbReference type="SMART" id="SM00387">
    <property type="entry name" value="HATPase_c"/>
    <property type="match status" value="1"/>
</dbReference>
<dbReference type="PROSITE" id="PS50110">
    <property type="entry name" value="RESPONSE_REGULATORY"/>
    <property type="match status" value="1"/>
</dbReference>
<evidence type="ECO:0000256" key="7">
    <source>
        <dbReference type="ARBA" id="ARBA00022741"/>
    </source>
</evidence>
<dbReference type="Proteomes" id="UP001258181">
    <property type="component" value="Unassembled WGS sequence"/>
</dbReference>
<sequence>MGNNFKFGIRPKIITGYIIIIICLIMAIIAVNNQLNTMQRERNFIIEHDFAVRDLTNQIEKDLLQMETGQRGYIITGDRNYLEPYNDARTQWRKDYSNLNELLSDNPDQQKDIETINNNIKRWVTVAGEPSIALKEKGDTKGVLEFFRNDPGKAEVEQVKSQFDTFRNTEKALTEQRAKKLNEKNSYLRVGLMGLLAFVIIASITLAYIISGSIIRTIKAVVETIRAMAHGGDLSNRIQVKTNDEIKELGDVTNELLDTFQQRDWLQTSVTEVVSMNQGISSLDQLAETCITGIAKITDSSFGAFYIREGKEKHIKFTKKASFADLMDDVGRESFTLGQGMIGQCALEKRVQVINGIEGEYQLISSGLGEAKPKSLLIAPIVHEDEVIAVIELASLNQYTDQHQLFIETVIETFGLTINRVIDRMEIARLLSESQAMTEELQAQSEELQTQSEELQMQSEELQMINEQLESRSQEAEEKSKALELAKKDLEEKAQQLTIGSKYKSEFLANMSHELRTPLNSILILSEMLAENTNKRLSDEELEFATVINSSGQDLLNLINDILDLSKVEAGKLDVVINEVNMSEFPAHMERNFRHVANQKGLDFTINMSPDIPTIFQTDEKRFQQIIKNLLSNAFKFTEKGSVTVTVKKHLANVNYTGVDYWLEIAITDTGIGISQEKHSLIFEAFQQADGATIRKYGGTGLGLSISNEFAKLLGGKLQLISEEGRGSTFILLIPSIAEEHLPTTGFLDAASEIAVTIEQPSSPVVEVQQNIATEETVLQEDSEDGNVFYGKTVLITDDDNRNIYALKTALESKGMNILVANNGIECLQVLDETKSVDLILMDIMMPEMDGYETMQRIREINKFSELPIIALTAKAMKNDREKCIEAGASDYISKPLKLEQLFSVMHVWITK</sequence>
<dbReference type="InterPro" id="IPR004358">
    <property type="entry name" value="Sig_transdc_His_kin-like_C"/>
</dbReference>
<dbReference type="InterPro" id="IPR003018">
    <property type="entry name" value="GAF"/>
</dbReference>
<dbReference type="Pfam" id="PF02518">
    <property type="entry name" value="HATPase_c"/>
    <property type="match status" value="1"/>
</dbReference>
<dbReference type="PANTHER" id="PTHR45339">
    <property type="entry name" value="HYBRID SIGNAL TRANSDUCTION HISTIDINE KINASE J"/>
    <property type="match status" value="1"/>
</dbReference>
<dbReference type="SMART" id="SM00448">
    <property type="entry name" value="REC"/>
    <property type="match status" value="1"/>
</dbReference>
<dbReference type="PROSITE" id="PS50109">
    <property type="entry name" value="HIS_KIN"/>
    <property type="match status" value="1"/>
</dbReference>
<keyword evidence="11 14" id="KW-0472">Membrane</keyword>
<dbReference type="PRINTS" id="PR00344">
    <property type="entry name" value="BCTRLSENSOR"/>
</dbReference>
<accession>A0ABU1U1R4</accession>
<dbReference type="CDD" id="cd16922">
    <property type="entry name" value="HATPase_EvgS-ArcB-TorS-like"/>
    <property type="match status" value="1"/>
</dbReference>
<evidence type="ECO:0000313" key="18">
    <source>
        <dbReference type="EMBL" id="MDR7073419.1"/>
    </source>
</evidence>
<evidence type="ECO:0000259" key="15">
    <source>
        <dbReference type="PROSITE" id="PS50109"/>
    </source>
</evidence>
<dbReference type="Gene3D" id="3.40.50.2300">
    <property type="match status" value="1"/>
</dbReference>
<dbReference type="InterPro" id="IPR005467">
    <property type="entry name" value="His_kinase_dom"/>
</dbReference>
<evidence type="ECO:0000256" key="5">
    <source>
        <dbReference type="ARBA" id="ARBA00022553"/>
    </source>
</evidence>
<keyword evidence="19" id="KW-1185">Reference proteome</keyword>
<evidence type="ECO:0000256" key="8">
    <source>
        <dbReference type="ARBA" id="ARBA00022777"/>
    </source>
</evidence>
<dbReference type="Pfam" id="PF13185">
    <property type="entry name" value="GAF_2"/>
    <property type="match status" value="1"/>
</dbReference>
<dbReference type="InterPro" id="IPR011006">
    <property type="entry name" value="CheY-like_superfamily"/>
</dbReference>
<keyword evidence="14" id="KW-1133">Transmembrane helix</keyword>
<organism evidence="18 19">
    <name type="scientific">Fictibacillus barbaricus</name>
    <dbReference type="NCBI Taxonomy" id="182136"/>
    <lineage>
        <taxon>Bacteria</taxon>
        <taxon>Bacillati</taxon>
        <taxon>Bacillota</taxon>
        <taxon>Bacilli</taxon>
        <taxon>Bacillales</taxon>
        <taxon>Fictibacillaceae</taxon>
        <taxon>Fictibacillus</taxon>
    </lineage>
</organism>
<dbReference type="InterPro" id="IPR036097">
    <property type="entry name" value="HisK_dim/P_sf"/>
</dbReference>
<keyword evidence="9" id="KW-0067">ATP-binding</keyword>
<evidence type="ECO:0000256" key="4">
    <source>
        <dbReference type="ARBA" id="ARBA00022475"/>
    </source>
</evidence>
<dbReference type="InterPro" id="IPR003594">
    <property type="entry name" value="HATPase_dom"/>
</dbReference>
<feature type="modified residue" description="4-aspartylphosphate" evidence="12">
    <location>
        <position position="843"/>
    </location>
</feature>
<feature type="transmembrane region" description="Helical" evidence="14">
    <location>
        <begin position="13"/>
        <end position="32"/>
    </location>
</feature>
<feature type="domain" description="HAMP" evidence="17">
    <location>
        <begin position="212"/>
        <end position="265"/>
    </location>
</feature>
<dbReference type="Pfam" id="PF00672">
    <property type="entry name" value="HAMP"/>
    <property type="match status" value="1"/>
</dbReference>
<dbReference type="InterPro" id="IPR003660">
    <property type="entry name" value="HAMP_dom"/>
</dbReference>
<dbReference type="CDD" id="cd19410">
    <property type="entry name" value="HK9-like_sensor"/>
    <property type="match status" value="1"/>
</dbReference>
<dbReference type="Gene3D" id="3.30.450.40">
    <property type="match status" value="1"/>
</dbReference>
<dbReference type="SUPFAM" id="SSF55781">
    <property type="entry name" value="GAF domain-like"/>
    <property type="match status" value="1"/>
</dbReference>
<dbReference type="Pfam" id="PF00072">
    <property type="entry name" value="Response_reg"/>
    <property type="match status" value="1"/>
</dbReference>
<name>A0ABU1U1R4_9BACL</name>
<keyword evidence="6 18" id="KW-0808">Transferase</keyword>
<evidence type="ECO:0000256" key="12">
    <source>
        <dbReference type="PROSITE-ProRule" id="PRU00169"/>
    </source>
</evidence>
<dbReference type="CDD" id="cd00082">
    <property type="entry name" value="HisKA"/>
    <property type="match status" value="1"/>
</dbReference>
<keyword evidence="4" id="KW-1003">Cell membrane</keyword>
<gene>
    <name evidence="18" type="ORF">J2X07_002405</name>
</gene>
<dbReference type="InterPro" id="IPR007891">
    <property type="entry name" value="CHASE3"/>
</dbReference>
<evidence type="ECO:0000256" key="2">
    <source>
        <dbReference type="ARBA" id="ARBA00004651"/>
    </source>
</evidence>
<proteinExistence type="predicted"/>
<keyword evidence="8 18" id="KW-0418">Kinase</keyword>
<evidence type="ECO:0000256" key="3">
    <source>
        <dbReference type="ARBA" id="ARBA00012438"/>
    </source>
</evidence>
<dbReference type="PANTHER" id="PTHR45339:SF1">
    <property type="entry name" value="HYBRID SIGNAL TRANSDUCTION HISTIDINE KINASE J"/>
    <property type="match status" value="1"/>
</dbReference>
<dbReference type="PROSITE" id="PS50885">
    <property type="entry name" value="HAMP"/>
    <property type="match status" value="1"/>
</dbReference>
<evidence type="ECO:0000256" key="14">
    <source>
        <dbReference type="SAM" id="Phobius"/>
    </source>
</evidence>
<evidence type="ECO:0000256" key="11">
    <source>
        <dbReference type="ARBA" id="ARBA00023136"/>
    </source>
</evidence>
<dbReference type="SMART" id="SM00388">
    <property type="entry name" value="HisKA"/>
    <property type="match status" value="1"/>
</dbReference>
<reference evidence="18 19" key="1">
    <citation type="submission" date="2023-07" db="EMBL/GenBank/DDBJ databases">
        <title>Sorghum-associated microbial communities from plants grown in Nebraska, USA.</title>
        <authorList>
            <person name="Schachtman D."/>
        </authorList>
    </citation>
    <scope>NUCLEOTIDE SEQUENCE [LARGE SCALE GENOMIC DNA]</scope>
    <source>
        <strain evidence="18 19">BE211</strain>
    </source>
</reference>
<feature type="domain" description="Histidine kinase" evidence="15">
    <location>
        <begin position="510"/>
        <end position="738"/>
    </location>
</feature>
<dbReference type="RefSeq" id="WP_310258912.1">
    <property type="nucleotide sequence ID" value="NZ_JAVDWA010000003.1"/>
</dbReference>
<dbReference type="CDD" id="cd17546">
    <property type="entry name" value="REC_hyHK_CKI1_RcsC-like"/>
    <property type="match status" value="1"/>
</dbReference>
<feature type="domain" description="Response regulatory" evidence="16">
    <location>
        <begin position="793"/>
        <end position="910"/>
    </location>
</feature>
<evidence type="ECO:0000313" key="19">
    <source>
        <dbReference type="Proteomes" id="UP001258181"/>
    </source>
</evidence>
<evidence type="ECO:0000256" key="9">
    <source>
        <dbReference type="ARBA" id="ARBA00022840"/>
    </source>
</evidence>
<comment type="subcellular location">
    <subcellularLocation>
        <location evidence="2">Cell membrane</location>
        <topology evidence="2">Multi-pass membrane protein</topology>
    </subcellularLocation>
</comment>
<dbReference type="InterPro" id="IPR001789">
    <property type="entry name" value="Sig_transdc_resp-reg_receiver"/>
</dbReference>
<evidence type="ECO:0000256" key="13">
    <source>
        <dbReference type="SAM" id="Coils"/>
    </source>
</evidence>
<dbReference type="InterPro" id="IPR029016">
    <property type="entry name" value="GAF-like_dom_sf"/>
</dbReference>
<dbReference type="Gene3D" id="3.30.565.10">
    <property type="entry name" value="Histidine kinase-like ATPase, C-terminal domain"/>
    <property type="match status" value="1"/>
</dbReference>
<dbReference type="EMBL" id="JAVDWA010000003">
    <property type="protein sequence ID" value="MDR7073419.1"/>
    <property type="molecule type" value="Genomic_DNA"/>
</dbReference>
<dbReference type="Pfam" id="PF05227">
    <property type="entry name" value="CHASE3"/>
    <property type="match status" value="1"/>
</dbReference>
<protein>
    <recommendedName>
        <fullName evidence="3">histidine kinase</fullName>
        <ecNumber evidence="3">2.7.13.3</ecNumber>
    </recommendedName>
</protein>
<dbReference type="SUPFAM" id="SSF55874">
    <property type="entry name" value="ATPase domain of HSP90 chaperone/DNA topoisomerase II/histidine kinase"/>
    <property type="match status" value="1"/>
</dbReference>
<feature type="coiled-coil region" evidence="13">
    <location>
        <begin position="427"/>
        <end position="500"/>
    </location>
</feature>
<dbReference type="SUPFAM" id="SSF52172">
    <property type="entry name" value="CheY-like"/>
    <property type="match status" value="1"/>
</dbReference>
<dbReference type="InterPro" id="IPR003661">
    <property type="entry name" value="HisK_dim/P_dom"/>
</dbReference>
<dbReference type="Gene3D" id="6.10.340.10">
    <property type="match status" value="1"/>
</dbReference>
<keyword evidence="14" id="KW-0812">Transmembrane</keyword>
<dbReference type="Pfam" id="PF00512">
    <property type="entry name" value="HisKA"/>
    <property type="match status" value="1"/>
</dbReference>
<keyword evidence="10" id="KW-0902">Two-component regulatory system</keyword>
<feature type="transmembrane region" description="Helical" evidence="14">
    <location>
        <begin position="187"/>
        <end position="210"/>
    </location>
</feature>
<evidence type="ECO:0000256" key="10">
    <source>
        <dbReference type="ARBA" id="ARBA00023012"/>
    </source>
</evidence>
<keyword evidence="5 12" id="KW-0597">Phosphoprotein</keyword>
<dbReference type="GO" id="GO:0004673">
    <property type="term" value="F:protein histidine kinase activity"/>
    <property type="evidence" value="ECO:0007669"/>
    <property type="project" value="UniProtKB-EC"/>
</dbReference>
<comment type="caution">
    <text evidence="18">The sequence shown here is derived from an EMBL/GenBank/DDBJ whole genome shotgun (WGS) entry which is preliminary data.</text>
</comment>